<reference evidence="1 2" key="1">
    <citation type="submission" date="2019-05" db="EMBL/GenBank/DDBJ databases">
        <title>Panacibacter sp. strain 17mud1-8 Genome sequencing and assembly.</title>
        <authorList>
            <person name="Chhetri G."/>
        </authorList>
    </citation>
    <scope>NUCLEOTIDE SEQUENCE [LARGE SCALE GENOMIC DNA]</scope>
    <source>
        <strain evidence="1 2">17mud1-8</strain>
    </source>
</reference>
<gene>
    <name evidence="1" type="ORF">FC093_07300</name>
</gene>
<dbReference type="Proteomes" id="UP000305848">
    <property type="component" value="Unassembled WGS sequence"/>
</dbReference>
<dbReference type="RefSeq" id="WP_137261096.1">
    <property type="nucleotide sequence ID" value="NZ_SZQL01000004.1"/>
</dbReference>
<sequence>MDYQKEFNEMLNSLKACPNVTVTEEDFFVKEEIIPSFFKKYKHLKIIEEEIKVLNDNKIVWGYTQASGNTLPMGETHLISIEKIISTKSKLEVRIRNSEAEEILAELLPFDDHPNAGDGIMGCLRWMNDQYEIWLCDAHLNCFKMNFGLSEYLKKLIELKAMYGWQYLFAELDIKSDAFKVIRKELKNRLTILHKCFPNLPVDSYLKKL</sequence>
<protein>
    <submittedName>
        <fullName evidence="1">Uncharacterized protein</fullName>
    </submittedName>
</protein>
<evidence type="ECO:0000313" key="2">
    <source>
        <dbReference type="Proteomes" id="UP000305848"/>
    </source>
</evidence>
<dbReference type="OrthoDB" id="4234970at2"/>
<organism evidence="1 2">
    <name type="scientific">Ilyomonas limi</name>
    <dbReference type="NCBI Taxonomy" id="2575867"/>
    <lineage>
        <taxon>Bacteria</taxon>
        <taxon>Pseudomonadati</taxon>
        <taxon>Bacteroidota</taxon>
        <taxon>Chitinophagia</taxon>
        <taxon>Chitinophagales</taxon>
        <taxon>Chitinophagaceae</taxon>
        <taxon>Ilyomonas</taxon>
    </lineage>
</organism>
<dbReference type="EMBL" id="SZQL01000004">
    <property type="protein sequence ID" value="TKK69874.1"/>
    <property type="molecule type" value="Genomic_DNA"/>
</dbReference>
<dbReference type="AlphaFoldDB" id="A0A4U3L677"/>
<comment type="caution">
    <text evidence="1">The sequence shown here is derived from an EMBL/GenBank/DDBJ whole genome shotgun (WGS) entry which is preliminary data.</text>
</comment>
<evidence type="ECO:0000313" key="1">
    <source>
        <dbReference type="EMBL" id="TKK69874.1"/>
    </source>
</evidence>
<accession>A0A4U3L677</accession>
<name>A0A4U3L677_9BACT</name>
<keyword evidence="2" id="KW-1185">Reference proteome</keyword>
<proteinExistence type="predicted"/>